<dbReference type="Gene3D" id="1.20.1250.20">
    <property type="entry name" value="MFS general substrate transporter like domains"/>
    <property type="match status" value="1"/>
</dbReference>
<feature type="domain" description="Major facilitator superfamily (MFS) profile" evidence="7">
    <location>
        <begin position="32"/>
        <end position="447"/>
    </location>
</feature>
<feature type="transmembrane region" description="Helical" evidence="6">
    <location>
        <begin position="305"/>
        <end position="326"/>
    </location>
</feature>
<evidence type="ECO:0000256" key="5">
    <source>
        <dbReference type="ARBA" id="ARBA00023136"/>
    </source>
</evidence>
<gene>
    <name evidence="8" type="ORF">ACM01_11245</name>
</gene>
<dbReference type="PROSITE" id="PS50850">
    <property type="entry name" value="MFS"/>
    <property type="match status" value="1"/>
</dbReference>
<comment type="subcellular location">
    <subcellularLocation>
        <location evidence="1">Cell membrane</location>
        <topology evidence="1">Multi-pass membrane protein</topology>
    </subcellularLocation>
</comment>
<dbReference type="CDD" id="cd17316">
    <property type="entry name" value="MFS_SV2_like"/>
    <property type="match status" value="1"/>
</dbReference>
<name>A0A0J7ZJ77_STRVR</name>
<evidence type="ECO:0000256" key="2">
    <source>
        <dbReference type="ARBA" id="ARBA00022448"/>
    </source>
</evidence>
<dbReference type="PANTHER" id="PTHR23511">
    <property type="entry name" value="SYNAPTIC VESICLE GLYCOPROTEIN 2"/>
    <property type="match status" value="1"/>
</dbReference>
<dbReference type="OrthoDB" id="9109650at2"/>
<reference evidence="8 9" key="1">
    <citation type="submission" date="2015-06" db="EMBL/GenBank/DDBJ databases">
        <authorList>
            <person name="Ju K.-S."/>
            <person name="Doroghazi J.R."/>
            <person name="Metcalf W.W."/>
        </authorList>
    </citation>
    <scope>NUCLEOTIDE SEQUENCE [LARGE SCALE GENOMIC DNA]</scope>
    <source>
        <strain evidence="8 9">NRRL 3414</strain>
    </source>
</reference>
<feature type="transmembrane region" description="Helical" evidence="6">
    <location>
        <begin position="31"/>
        <end position="52"/>
    </location>
</feature>
<evidence type="ECO:0000256" key="3">
    <source>
        <dbReference type="ARBA" id="ARBA00022692"/>
    </source>
</evidence>
<keyword evidence="2" id="KW-0813">Transport</keyword>
<feature type="transmembrane region" description="Helical" evidence="6">
    <location>
        <begin position="97"/>
        <end position="115"/>
    </location>
</feature>
<evidence type="ECO:0000256" key="1">
    <source>
        <dbReference type="ARBA" id="ARBA00004651"/>
    </source>
</evidence>
<evidence type="ECO:0000313" key="9">
    <source>
        <dbReference type="Proteomes" id="UP000037432"/>
    </source>
</evidence>
<dbReference type="PANTHER" id="PTHR23511:SF34">
    <property type="entry name" value="SYNAPTIC VESICLE GLYCOPROTEIN 2"/>
    <property type="match status" value="1"/>
</dbReference>
<feature type="transmembrane region" description="Helical" evidence="6">
    <location>
        <begin position="421"/>
        <end position="442"/>
    </location>
</feature>
<feature type="transmembrane region" description="Helical" evidence="6">
    <location>
        <begin position="185"/>
        <end position="206"/>
    </location>
</feature>
<dbReference type="InterPro" id="IPR036259">
    <property type="entry name" value="MFS_trans_sf"/>
</dbReference>
<dbReference type="PATRIC" id="fig|1938.3.peg.2244"/>
<dbReference type="SUPFAM" id="SSF103473">
    <property type="entry name" value="MFS general substrate transporter"/>
    <property type="match status" value="1"/>
</dbReference>
<accession>A0A0J7ZJ77</accession>
<organism evidence="8 9">
    <name type="scientific">Streptomyces viridochromogenes</name>
    <dbReference type="NCBI Taxonomy" id="1938"/>
    <lineage>
        <taxon>Bacteria</taxon>
        <taxon>Bacillati</taxon>
        <taxon>Actinomycetota</taxon>
        <taxon>Actinomycetes</taxon>
        <taxon>Kitasatosporales</taxon>
        <taxon>Streptomycetaceae</taxon>
        <taxon>Streptomyces</taxon>
    </lineage>
</organism>
<dbReference type="RefSeq" id="WP_078916166.1">
    <property type="nucleotide sequence ID" value="NZ_LFNT01000009.1"/>
</dbReference>
<proteinExistence type="predicted"/>
<feature type="transmembrane region" description="Helical" evidence="6">
    <location>
        <begin position="335"/>
        <end position="353"/>
    </location>
</feature>
<feature type="transmembrane region" description="Helical" evidence="6">
    <location>
        <begin position="359"/>
        <end position="380"/>
    </location>
</feature>
<dbReference type="Pfam" id="PF00083">
    <property type="entry name" value="Sugar_tr"/>
    <property type="match status" value="1"/>
</dbReference>
<keyword evidence="3 6" id="KW-0812">Transmembrane</keyword>
<feature type="transmembrane region" description="Helical" evidence="6">
    <location>
        <begin position="267"/>
        <end position="285"/>
    </location>
</feature>
<dbReference type="Proteomes" id="UP000037432">
    <property type="component" value="Unassembled WGS sequence"/>
</dbReference>
<feature type="transmembrane region" description="Helical" evidence="6">
    <location>
        <begin position="121"/>
        <end position="144"/>
    </location>
</feature>
<dbReference type="InterPro" id="IPR020846">
    <property type="entry name" value="MFS_dom"/>
</dbReference>
<dbReference type="AlphaFoldDB" id="A0A0J7ZJ77"/>
<comment type="caution">
    <text evidence="8">The sequence shown here is derived from an EMBL/GenBank/DDBJ whole genome shotgun (WGS) entry which is preliminary data.</text>
</comment>
<dbReference type="GO" id="GO:0022857">
    <property type="term" value="F:transmembrane transporter activity"/>
    <property type="evidence" value="ECO:0007669"/>
    <property type="project" value="InterPro"/>
</dbReference>
<sequence>MTTESLASGMDATKIGARFDRISVVTRKHWVILWTLGALGIFDAFDLAAFGYTAPAIRQDLGLSLGQVGWVASSVYIGSFLGALVGGRLADRHGRRPVLFVSAVIYSLGSLATVFATSLETLIACRVVTGLGAQALTLVSFLYLSEMFPARLRGRFAALLLGISVLGAPLAAVLTWTIVPHGESHWRWIYGIGALGLLIAVTVRRLPESVRWQIRRGELGVAAATVVAFEDEALAKTGKPLPEPVELPRGGPEPATSVRELLSGKNLERMAVLTISMIMFAYVIYGFNTWLTTLLVERGYSQQQALTAAVIISLAGFLGSVSAVAFADRIERKKLVLAVMIVVAPLLLVFGLVDSLVVTVITGSLLSGSLQIALATMYAYSPEIFPTHLRGLGAGVGGGAFRLSAAFTSIIVGFVLSGFGFTTVFVVFAAVAVAFGAVFAMFGERTKGRTLEDITADVRGGKR</sequence>
<feature type="transmembrane region" description="Helical" evidence="6">
    <location>
        <begin position="392"/>
        <end position="415"/>
    </location>
</feature>
<dbReference type="GO" id="GO:0005886">
    <property type="term" value="C:plasma membrane"/>
    <property type="evidence" value="ECO:0007669"/>
    <property type="project" value="UniProtKB-SubCell"/>
</dbReference>
<protein>
    <recommendedName>
        <fullName evidence="7">Major facilitator superfamily (MFS) profile domain-containing protein</fullName>
    </recommendedName>
</protein>
<feature type="transmembrane region" description="Helical" evidence="6">
    <location>
        <begin position="156"/>
        <end position="179"/>
    </location>
</feature>
<keyword evidence="4 6" id="KW-1133">Transmembrane helix</keyword>
<feature type="transmembrane region" description="Helical" evidence="6">
    <location>
        <begin position="64"/>
        <end position="85"/>
    </location>
</feature>
<evidence type="ECO:0000259" key="7">
    <source>
        <dbReference type="PROSITE" id="PS50850"/>
    </source>
</evidence>
<dbReference type="EMBL" id="LFNT01000009">
    <property type="protein sequence ID" value="KMS75208.1"/>
    <property type="molecule type" value="Genomic_DNA"/>
</dbReference>
<evidence type="ECO:0000256" key="4">
    <source>
        <dbReference type="ARBA" id="ARBA00022989"/>
    </source>
</evidence>
<evidence type="ECO:0000313" key="8">
    <source>
        <dbReference type="EMBL" id="KMS75208.1"/>
    </source>
</evidence>
<dbReference type="InterPro" id="IPR005828">
    <property type="entry name" value="MFS_sugar_transport-like"/>
</dbReference>
<evidence type="ECO:0000256" key="6">
    <source>
        <dbReference type="SAM" id="Phobius"/>
    </source>
</evidence>
<keyword evidence="5 6" id="KW-0472">Membrane</keyword>